<dbReference type="CDD" id="cd03078">
    <property type="entry name" value="GST_N_Metaxin1_like"/>
    <property type="match status" value="1"/>
</dbReference>
<evidence type="ECO:0000256" key="6">
    <source>
        <dbReference type="ARBA" id="ARBA00023136"/>
    </source>
</evidence>
<dbReference type="InterPro" id="IPR019564">
    <property type="entry name" value="Sam37/metaxin_N"/>
</dbReference>
<feature type="region of interest" description="Disordered" evidence="7">
    <location>
        <begin position="430"/>
        <end position="449"/>
    </location>
</feature>
<dbReference type="RefSeq" id="XP_035323724.1">
    <property type="nucleotide sequence ID" value="XM_035465887.1"/>
</dbReference>
<feature type="transmembrane region" description="Helical" evidence="8">
    <location>
        <begin position="368"/>
        <end position="389"/>
    </location>
</feature>
<dbReference type="PANTHER" id="PTHR12289:SF41">
    <property type="entry name" value="FAILED AXON CONNECTIONS-RELATED"/>
    <property type="match status" value="1"/>
</dbReference>
<keyword evidence="4" id="KW-0653">Protein transport</keyword>
<keyword evidence="2" id="KW-0813">Transport</keyword>
<evidence type="ECO:0000313" key="11">
    <source>
        <dbReference type="Proteomes" id="UP000749293"/>
    </source>
</evidence>
<dbReference type="AlphaFoldDB" id="A0A9P5D3L3"/>
<evidence type="ECO:0000256" key="2">
    <source>
        <dbReference type="ARBA" id="ARBA00022448"/>
    </source>
</evidence>
<dbReference type="EMBL" id="JAANYQ010000003">
    <property type="protein sequence ID" value="KAF4125072.1"/>
    <property type="molecule type" value="Genomic_DNA"/>
</dbReference>
<evidence type="ECO:0000256" key="5">
    <source>
        <dbReference type="ARBA" id="ARBA00023128"/>
    </source>
</evidence>
<keyword evidence="6 8" id="KW-0472">Membrane</keyword>
<evidence type="ECO:0000313" key="10">
    <source>
        <dbReference type="EMBL" id="KAF4125072.1"/>
    </source>
</evidence>
<dbReference type="GO" id="GO:0007005">
    <property type="term" value="P:mitochondrion organization"/>
    <property type="evidence" value="ECO:0007669"/>
    <property type="project" value="TreeGrafter"/>
</dbReference>
<dbReference type="GO" id="GO:0001401">
    <property type="term" value="C:SAM complex"/>
    <property type="evidence" value="ECO:0007669"/>
    <property type="project" value="InterPro"/>
</dbReference>
<sequence>MLELHIWGPAFGLTSIDPECIAIAAYLQRAVPSPSSWRLIPSNDASISPTNEIKQKDHLPALNHNGVWTSGFRHIVGYLSRHGLASDLDGHLTTRQRADSAAYSSFLAEHAAPLVDLSLYVSAANWSAATRPAYGDLLPWPLTWTVPPLIRQQAIDRSQHLGLAELDGDFDPTRGLHLSTGRESLPESFRRHLPATASNRSVRESMTPEQATAIRLFSLAGDCLSALTNLLSQSSSSSSDKDGGTARTTDTAATPAATLLGGPSISSLDCLALGYLSLMHDAPVPRAFLRDYIDQKAPQLKGYMAGVRRACSSLQEPPVAPPLPNTFLSVTTRALDTAIRNAPGLGEYYADEARYRAEHDIHGLDRRALMLVMGVVVTGAAVGYGVVAYRAMPPFGTRRQVWTQSRASSKLAQFGDLGSIISGALGPMPSSASVPASTGRLVDTDAELD</sequence>
<comment type="subcellular location">
    <subcellularLocation>
        <location evidence="1">Mitochondrion outer membrane</location>
    </subcellularLocation>
</comment>
<dbReference type="Pfam" id="PF10568">
    <property type="entry name" value="Tom37"/>
    <property type="match status" value="1"/>
</dbReference>
<keyword evidence="11" id="KW-1185">Reference proteome</keyword>
<organism evidence="10 11">
    <name type="scientific">Geosmithia morbida</name>
    <dbReference type="NCBI Taxonomy" id="1094350"/>
    <lineage>
        <taxon>Eukaryota</taxon>
        <taxon>Fungi</taxon>
        <taxon>Dikarya</taxon>
        <taxon>Ascomycota</taxon>
        <taxon>Pezizomycotina</taxon>
        <taxon>Sordariomycetes</taxon>
        <taxon>Hypocreomycetidae</taxon>
        <taxon>Hypocreales</taxon>
        <taxon>Bionectriaceae</taxon>
        <taxon>Geosmithia</taxon>
    </lineage>
</organism>
<keyword evidence="8" id="KW-0812">Transmembrane</keyword>
<evidence type="ECO:0000256" key="7">
    <source>
        <dbReference type="SAM" id="MobiDB-lite"/>
    </source>
</evidence>
<dbReference type="PANTHER" id="PTHR12289">
    <property type="entry name" value="METAXIN RELATED"/>
    <property type="match status" value="1"/>
</dbReference>
<evidence type="ECO:0000256" key="1">
    <source>
        <dbReference type="ARBA" id="ARBA00004294"/>
    </source>
</evidence>
<keyword evidence="8" id="KW-1133">Transmembrane helix</keyword>
<keyword evidence="5" id="KW-0496">Mitochondrion</keyword>
<reference evidence="10" key="1">
    <citation type="submission" date="2020-03" db="EMBL/GenBank/DDBJ databases">
        <title>Site-based positive gene gene selection in Geosmithia morbida across the United States reveals a broad range of putative effectors and factors for local host and environmental adapation.</title>
        <authorList>
            <person name="Onufrak A."/>
            <person name="Murdoch R.W."/>
            <person name="Gazis R."/>
            <person name="Huff M."/>
            <person name="Staton M."/>
            <person name="Klingeman W."/>
            <person name="Hadziabdic D."/>
        </authorList>
    </citation>
    <scope>NUCLEOTIDE SEQUENCE</scope>
    <source>
        <strain evidence="10">1262</strain>
    </source>
</reference>
<name>A0A9P5D3L3_9HYPO</name>
<evidence type="ECO:0000256" key="4">
    <source>
        <dbReference type="ARBA" id="ARBA00022927"/>
    </source>
</evidence>
<gene>
    <name evidence="10" type="ORF">GMORB2_3911</name>
</gene>
<feature type="domain" description="Mitochondrial outer membrane transport complex Sam37/metaxin N-terminal" evidence="9">
    <location>
        <begin position="20"/>
        <end position="151"/>
    </location>
</feature>
<accession>A0A9P5D3L3</accession>
<dbReference type="InterPro" id="IPR050931">
    <property type="entry name" value="Mito_Protein_Transport_Metaxin"/>
</dbReference>
<evidence type="ECO:0000256" key="3">
    <source>
        <dbReference type="ARBA" id="ARBA00022787"/>
    </source>
</evidence>
<evidence type="ECO:0000259" key="9">
    <source>
        <dbReference type="Pfam" id="PF10568"/>
    </source>
</evidence>
<dbReference type="GO" id="GO:0015031">
    <property type="term" value="P:protein transport"/>
    <property type="evidence" value="ECO:0007669"/>
    <property type="project" value="UniProtKB-KW"/>
</dbReference>
<dbReference type="GeneID" id="55970139"/>
<protein>
    <submittedName>
        <fullName evidence="10">Sorting and assembly machinery component 37</fullName>
    </submittedName>
</protein>
<evidence type="ECO:0000256" key="8">
    <source>
        <dbReference type="SAM" id="Phobius"/>
    </source>
</evidence>
<proteinExistence type="predicted"/>
<comment type="caution">
    <text evidence="10">The sequence shown here is derived from an EMBL/GenBank/DDBJ whole genome shotgun (WGS) entry which is preliminary data.</text>
</comment>
<dbReference type="OrthoDB" id="5835136at2759"/>
<dbReference type="Proteomes" id="UP000749293">
    <property type="component" value="Unassembled WGS sequence"/>
</dbReference>
<keyword evidence="3" id="KW-1000">Mitochondrion outer membrane</keyword>